<dbReference type="Proteomes" id="UP001146670">
    <property type="component" value="Unassembled WGS sequence"/>
</dbReference>
<dbReference type="RefSeq" id="WP_268752124.1">
    <property type="nucleotide sequence ID" value="NZ_JAPRFQ010000001.1"/>
</dbReference>
<reference evidence="4" key="1">
    <citation type="submission" date="2022-12" db="EMBL/GenBank/DDBJ databases">
        <title>Description and comparative metabolic analysis of Aerococcus sp. nov., isolated from the feces of a pig.</title>
        <authorList>
            <person name="Chang Y.-H."/>
        </authorList>
    </citation>
    <scope>NUCLEOTIDE SEQUENCE</scope>
    <source>
        <strain evidence="4">YH-aer222</strain>
    </source>
</reference>
<comment type="similarity">
    <text evidence="2">Belongs to the UPF0291 family.</text>
</comment>
<accession>A0A9X3FQ55</accession>
<dbReference type="PANTHER" id="PTHR37300:SF1">
    <property type="entry name" value="UPF0291 PROTEIN YNZC"/>
    <property type="match status" value="1"/>
</dbReference>
<dbReference type="Gene3D" id="1.10.287.540">
    <property type="entry name" value="Helix hairpin bin"/>
    <property type="match status" value="1"/>
</dbReference>
<dbReference type="AlphaFoldDB" id="A0A9X3FQ55"/>
<dbReference type="HAMAP" id="MF_01103">
    <property type="entry name" value="UPF0291"/>
    <property type="match status" value="1"/>
</dbReference>
<dbReference type="InterPro" id="IPR009242">
    <property type="entry name" value="DUF896"/>
</dbReference>
<evidence type="ECO:0000256" key="3">
    <source>
        <dbReference type="SAM" id="MobiDB-lite"/>
    </source>
</evidence>
<feature type="region of interest" description="Disordered" evidence="3">
    <location>
        <begin position="50"/>
        <end position="84"/>
    </location>
</feature>
<feature type="compositionally biased region" description="Basic and acidic residues" evidence="3">
    <location>
        <begin position="66"/>
        <end position="84"/>
    </location>
</feature>
<evidence type="ECO:0000313" key="4">
    <source>
        <dbReference type="EMBL" id="MCZ0725814.1"/>
    </source>
</evidence>
<keyword evidence="5" id="KW-1185">Reference proteome</keyword>
<organism evidence="4 5">
    <name type="scientific">Aerococcus kribbianus</name>
    <dbReference type="NCBI Taxonomy" id="2999064"/>
    <lineage>
        <taxon>Bacteria</taxon>
        <taxon>Bacillati</taxon>
        <taxon>Bacillota</taxon>
        <taxon>Bacilli</taxon>
        <taxon>Lactobacillales</taxon>
        <taxon>Aerococcaceae</taxon>
        <taxon>Aerococcus</taxon>
    </lineage>
</organism>
<dbReference type="Pfam" id="PF05979">
    <property type="entry name" value="DUF896"/>
    <property type="match status" value="1"/>
</dbReference>
<dbReference type="PANTHER" id="PTHR37300">
    <property type="entry name" value="UPF0291 PROTEIN CBO2609/CLC_2481"/>
    <property type="match status" value="1"/>
</dbReference>
<name>A0A9X3FQ55_9LACT</name>
<comment type="subcellular location">
    <subcellularLocation>
        <location evidence="2">Cytoplasm</location>
    </subcellularLocation>
</comment>
<evidence type="ECO:0000313" key="5">
    <source>
        <dbReference type="Proteomes" id="UP001146670"/>
    </source>
</evidence>
<dbReference type="SUPFAM" id="SSF158221">
    <property type="entry name" value="YnzC-like"/>
    <property type="match status" value="1"/>
</dbReference>
<dbReference type="EMBL" id="JAPRFR010000001">
    <property type="protein sequence ID" value="MCZ0725814.1"/>
    <property type="molecule type" value="Genomic_DNA"/>
</dbReference>
<sequence length="84" mass="9779">MDMDALIKRINELASKQKAGSLTEEEKAEQKELRQTYLKQFRSNFKEVLLNTKVEDPEGNDVTPQKVKDIQAQRKRQQESKDGE</sequence>
<evidence type="ECO:0000256" key="1">
    <source>
        <dbReference type="ARBA" id="ARBA00022490"/>
    </source>
</evidence>
<protein>
    <recommendedName>
        <fullName evidence="2">UPF0291 protein OW157_04415</fullName>
    </recommendedName>
</protein>
<dbReference type="GO" id="GO:0005737">
    <property type="term" value="C:cytoplasm"/>
    <property type="evidence" value="ECO:0007669"/>
    <property type="project" value="UniProtKB-SubCell"/>
</dbReference>
<evidence type="ECO:0000256" key="2">
    <source>
        <dbReference type="HAMAP-Rule" id="MF_01103"/>
    </source>
</evidence>
<proteinExistence type="inferred from homology"/>
<keyword evidence="1 2" id="KW-0963">Cytoplasm</keyword>
<comment type="caution">
    <text evidence="4">The sequence shown here is derived from an EMBL/GenBank/DDBJ whole genome shotgun (WGS) entry which is preliminary data.</text>
</comment>
<gene>
    <name evidence="4" type="ORF">OW157_04415</name>
</gene>